<evidence type="ECO:0000256" key="2">
    <source>
        <dbReference type="ARBA" id="ARBA00006331"/>
    </source>
</evidence>
<dbReference type="FunFam" id="1.25.40.20:FF:000033">
    <property type="entry name" value="E3 ubiquitin-protein ligase HECTD1 isoform X2"/>
    <property type="match status" value="1"/>
</dbReference>
<keyword evidence="3 7" id="KW-0808">Transferase</keyword>
<dbReference type="InterPro" id="IPR045322">
    <property type="entry name" value="HECTD1/TRIP12-like"/>
</dbReference>
<feature type="compositionally biased region" description="Polar residues" evidence="8">
    <location>
        <begin position="1480"/>
        <end position="1489"/>
    </location>
</feature>
<comment type="function">
    <text evidence="7">E3 ubiquitin-protein ligase which accepts ubiquitin from an E2 ubiquitin-conjugating enzyme in the form of a thioester and then directly transfers the ubiquitin to targeted substrates.</text>
</comment>
<dbReference type="InterPro" id="IPR036770">
    <property type="entry name" value="Ankyrin_rpt-contain_sf"/>
</dbReference>
<comment type="pathway">
    <text evidence="7">Protein modification; protein ubiquitination.</text>
</comment>
<evidence type="ECO:0000259" key="9">
    <source>
        <dbReference type="PROSITE" id="PS50237"/>
    </source>
</evidence>
<dbReference type="InterPro" id="IPR057948">
    <property type="entry name" value="TPR_TRIP12_N"/>
</dbReference>
<dbReference type="CDD" id="cd00078">
    <property type="entry name" value="HECTc"/>
    <property type="match status" value="1"/>
</dbReference>
<dbReference type="FunFam" id="1.25.10.10:FF:001133">
    <property type="entry name" value="Hectd1 protein"/>
    <property type="match status" value="1"/>
</dbReference>
<evidence type="ECO:0000256" key="6">
    <source>
        <dbReference type="PROSITE-ProRule" id="PRU00104"/>
    </source>
</evidence>
<dbReference type="FunFam" id="3.30.2410.10:FF:000007">
    <property type="entry name" value="Putative E3 ubiquitin-protein ligase HECTD1"/>
    <property type="match status" value="1"/>
</dbReference>
<dbReference type="GO" id="GO:0061630">
    <property type="term" value="F:ubiquitin protein ligase activity"/>
    <property type="evidence" value="ECO:0007669"/>
    <property type="project" value="UniProtKB-UniRule"/>
</dbReference>
<evidence type="ECO:0000313" key="11">
    <source>
        <dbReference type="Proteomes" id="UP000887575"/>
    </source>
</evidence>
<dbReference type="SUPFAM" id="SSF48371">
    <property type="entry name" value="ARM repeat"/>
    <property type="match status" value="1"/>
</dbReference>
<dbReference type="WBParaSite" id="MBELARI_LOCUS8855">
    <property type="protein sequence ID" value="MBELARI_LOCUS8855"/>
    <property type="gene ID" value="MBELARI_LOCUS8855"/>
</dbReference>
<evidence type="ECO:0000256" key="4">
    <source>
        <dbReference type="ARBA" id="ARBA00022786"/>
    </source>
</evidence>
<dbReference type="InterPro" id="IPR000569">
    <property type="entry name" value="HECT_dom"/>
</dbReference>
<dbReference type="InterPro" id="IPR011989">
    <property type="entry name" value="ARM-like"/>
</dbReference>
<evidence type="ECO:0000256" key="1">
    <source>
        <dbReference type="ARBA" id="ARBA00000885"/>
    </source>
</evidence>
<dbReference type="Gene3D" id="1.25.10.10">
    <property type="entry name" value="Leucine-rich Repeat Variant"/>
    <property type="match status" value="1"/>
</dbReference>
<feature type="domain" description="HECT" evidence="9">
    <location>
        <begin position="2195"/>
        <end position="2597"/>
    </location>
</feature>
<dbReference type="SMART" id="SM00119">
    <property type="entry name" value="HECTc"/>
    <property type="match status" value="1"/>
</dbReference>
<dbReference type="SMART" id="SM00248">
    <property type="entry name" value="ANK"/>
    <property type="match status" value="2"/>
</dbReference>
<dbReference type="SUPFAM" id="SSF56204">
    <property type="entry name" value="Hect, E3 ligase catalytic domain"/>
    <property type="match status" value="1"/>
</dbReference>
<dbReference type="Pfam" id="PF00632">
    <property type="entry name" value="HECT"/>
    <property type="match status" value="1"/>
</dbReference>
<dbReference type="Gene3D" id="2.60.120.260">
    <property type="entry name" value="Galactose-binding domain-like"/>
    <property type="match status" value="1"/>
</dbReference>
<evidence type="ECO:0000256" key="8">
    <source>
        <dbReference type="SAM" id="MobiDB-lite"/>
    </source>
</evidence>
<feature type="repeat" description="ANK" evidence="5">
    <location>
        <begin position="368"/>
        <end position="400"/>
    </location>
</feature>
<feature type="region of interest" description="Disordered" evidence="8">
    <location>
        <begin position="1302"/>
        <end position="1337"/>
    </location>
</feature>
<dbReference type="Gene3D" id="3.30.2160.10">
    <property type="entry name" value="Hect, E3 ligase catalytic domain"/>
    <property type="match status" value="1"/>
</dbReference>
<feature type="compositionally biased region" description="Basic and acidic residues" evidence="8">
    <location>
        <begin position="1600"/>
        <end position="1619"/>
    </location>
</feature>
<dbReference type="Gene3D" id="1.25.40.20">
    <property type="entry name" value="Ankyrin repeat-containing domain"/>
    <property type="match status" value="1"/>
</dbReference>
<dbReference type="PROSITE" id="PS50237">
    <property type="entry name" value="HECT"/>
    <property type="match status" value="1"/>
</dbReference>
<feature type="compositionally biased region" description="Basic and acidic residues" evidence="8">
    <location>
        <begin position="1706"/>
        <end position="1715"/>
    </location>
</feature>
<sequence>MDGIDPETLLEWLQTGAGDERDLQLMALEQLCMLLLMSDNIDRCFESCPPRTFLPALCKIFLDETAPDNVLEVTARAITYYLDVSNECTRRITQVDGAIKAICNRLAAAEMNDRSSKDLAEQCVKLLEHVCQRETLAVYDAGGIHAMLTLVRQNGNQIHKDTMYSAMSVVTRLCGKMEPNEPALAQCAESLGALLAHEDAKVSESALRCFAALTDRFIRKSMDPIELARHSNLVDHLLASLCATEPPSAVFTSIVLSILSNLCRGSAEVTQQVLSNNLLIAALFAVLTGKNDRCVTDGLRLADLLVVLLCEGRNSLPKNCPVSETGLAGSGTGERARHLIDAIRQKDTQALVEAIESGTVDVNYTDDVGQSLLNWAAAFGSIEMVSFLCDRGADVNKGSKSSSLHYAACFGRPDVVKMLLQRGANPDLRDEDGKTALDKARERSDEDHAQVAAILESPSVYMHAPTKKEDPPESVSGIQTMDVPDRNLAAHVLHKLVPVFCEIFQKSLNNSVRRSSLSLLRKSVQHMTSDDLRAAAEHLAFESKSEDARSFSDSLVGVLVNVLEQEEDVDGQEQVLLIMSSLLHKDSGFWVEELIRLGVFEKVESMAKEPSVPTISSCSMANLLEIRDSIDEMNARNNTLSRSTSSTPSVALESDIERTTPGISERDRGQMLNVPISVDEDFSTMQTPPPTVEVVGTPSEAIVSREAKEKDFPKQIEIAVLYRWKEWRIVRDAETLYIWADPIALEFPQNSNGWIRYLSDGQLWIMYSNGHTEISSSEVDAKKSFVTKWRRATAACGDAMPTSLLQIPNPTRKALVPSWELMCLKGNELNVRCNMEQESNPIIIKDEIAGFTYDSNEKVSVCPQTVLSHDFSTGWSLHGVGGRRARFRMEMQRKRVQELAWEVWDKYLKDAKTKPRDALLHLQEATSCIQEFVKSTLMKKKNIEHVQNMVHALNYVKECILDDRRLSIFELSVSGLVPTLVGLLNAIDHKPNSFPAIMFKEAFGCGSALSALARKMVLILESTEKFPQYLYDAPGGSAFGLQLLSRRFRLKLELAGSDTEAQKHLLNRTNRFFKSEPLTTIGQLKNFLLKMVAKQWYDRERETFNFVKQIQKEKELSFTYTSDFDDQGIVYWLGTNGRTNSEWNNPASISIVKVSCSDAPRQPFGRPEDILSREIQPLNCHSSDDKNGNFTVDLGCLVAPTAYTLRHARGYGRSALRNWLFQGSRDNHVWELLVAHSDDTSLGDPGSTATWPIEPGKGPYRYFRVSQNGKNSSGQTYYLSLSGFEIYGKVTDVIVEGFKVEEKEKKTPPSKVPAKMTPARGSKKGDEPKSPGTTSEALEMLPQGANNNRIKFGITIDQILRSMKSGTMRTKHSARLLRNMPGDTSELVGMVVRRGPDWQWDEQDGRMNGRVITYTKPGMMAKQMPGWIDVTWDNGYTNSYRYGYEGRFDLQRVARTTASDLLQVMRSHQILQPRRGAPDTSITSGNLMTPPSREQPFHSGFAPFGLRSMKPTAGKTRMRTSGRPNAQLGSSATQSNTSSSIGKKSMSTTDLVDERARESGTSSAVTVAATGQAASAESLQHQTPSLENLLRGSRIYQIAERNETLEGRETPITGQDERPGSSQPLLSGSSTKQNEMDTSSSTQGGSGNLSLSTPELAAVIQRNSSEGSELTKALEEDEDDDENDDENEDGEPDDDEDDDDDDTDNDDRNEKKEGSLTDLLVDLDGGSGPSGSSSKATIASNPQSSSAERGIFERIREVIGIEDSLEQLLSAAATGVDGVPTNKKAVRKSSGSLKAKIGTYADVLRSVMYQMMDTSSGDIDEMDEEIFEDETDANEDELIEDHDLGLTAGILPRGLIGRIGNDGGIRLNWRQMSQLLMNEPHRLQEGTSKGRLTQSNLRQWDDEFVLKCQFQALIPAFDPRPGRSNVNQTQDVELPANLTEFPATPNPLVMNNDIKLRLFLRGPNLPGIENKTIELCKDEQSLFKCIQTLTNNIEWQQKGDKNRRIFDPTYTILYEDASTAPSVDTSNIPTEESKVPEVVNQTLDVLNLLAKIATTLPESELPSNIFVSEKLTQKLIQELSDPLVVSSRSMPEWCERLIYAYPCLFTMDTRNMYMQATAFGVSRSIVWLQSRRDAALEKTRGASSNATVGSATVRREDAYEYRVGRLKHERMKVTRSEDALLEQAIRVFRFHSFNKAVLEIEYNGEEGTGLGPTLEFYALVSAEMQRKALAIWWCDDLDETQLKLEEKELDLGEGKKPPGYYVRRAGGLFPAPLPPNTEQRRRASELFHVLGIFLAKVLQDGRLVDIPLSQPFLKLAIHPKVNNHTSLNDLDGVLNLDDFEEVHPVKGRFLKELSSLAARKRTIECDENMDNIAKRRRIDELTLNFNGTRCKIEDLALNFTVNPPSTVFQYKEMELLEGGSDMDVTMDNVELYVEKCTDYYLNSGIIEQVRAFREGFDKVFPLHSLRSFTSQEVQCLISGEQCPEWTREDLINYTEPKLGYTRESPGFLRFVDVMVELTAPERKSFLQFATGCSSLPPGGLANLHPRLTIVRKVESGDGSYPSVNTCVHYLKLPEYSSSEILRERLLTAINEKGFHLN</sequence>
<feature type="domain" description="MIB/HERC2" evidence="10">
    <location>
        <begin position="1378"/>
        <end position="1456"/>
    </location>
</feature>
<dbReference type="PANTHER" id="PTHR45670">
    <property type="entry name" value="E3 UBIQUITIN-PROTEIN LIGASE TRIP12"/>
    <property type="match status" value="1"/>
</dbReference>
<dbReference type="Gene3D" id="3.30.2410.10">
    <property type="entry name" value="Hect, E3 ligase catalytic domain"/>
    <property type="match status" value="1"/>
</dbReference>
<dbReference type="InterPro" id="IPR008979">
    <property type="entry name" value="Galactose-bd-like_sf"/>
</dbReference>
<reference evidence="12" key="1">
    <citation type="submission" date="2024-02" db="UniProtKB">
        <authorList>
            <consortium name="WormBaseParasite"/>
        </authorList>
    </citation>
    <scope>IDENTIFICATION</scope>
</reference>
<feature type="compositionally biased region" description="Polar residues" evidence="8">
    <location>
        <begin position="1541"/>
        <end position="1550"/>
    </location>
</feature>
<dbReference type="SUPFAM" id="SSF48403">
    <property type="entry name" value="Ankyrin repeat"/>
    <property type="match status" value="1"/>
</dbReference>
<feature type="compositionally biased region" description="Acidic residues" evidence="8">
    <location>
        <begin position="1675"/>
        <end position="1705"/>
    </location>
</feature>
<feature type="compositionally biased region" description="Polar residues" evidence="8">
    <location>
        <begin position="1631"/>
        <end position="1653"/>
    </location>
</feature>
<dbReference type="Gene3D" id="3.90.1750.10">
    <property type="entry name" value="Hect, E3 ligase catalytic domains"/>
    <property type="match status" value="2"/>
</dbReference>
<feature type="compositionally biased region" description="Low complexity" evidence="8">
    <location>
        <begin position="1716"/>
        <end position="1734"/>
    </location>
</feature>
<dbReference type="GO" id="GO:0016607">
    <property type="term" value="C:nuclear speck"/>
    <property type="evidence" value="ECO:0007669"/>
    <property type="project" value="TreeGrafter"/>
</dbReference>
<comment type="catalytic activity">
    <reaction evidence="1 7">
        <text>S-ubiquitinyl-[E2 ubiquitin-conjugating enzyme]-L-cysteine + [acceptor protein]-L-lysine = [E2 ubiquitin-conjugating enzyme]-L-cysteine + N(6)-ubiquitinyl-[acceptor protein]-L-lysine.</text>
        <dbReference type="EC" id="2.3.2.26"/>
    </reaction>
</comment>
<dbReference type="Pfam" id="PF12796">
    <property type="entry name" value="Ank_2"/>
    <property type="match status" value="1"/>
</dbReference>
<name>A0AAF3FQ96_9BILA</name>
<evidence type="ECO:0000259" key="10">
    <source>
        <dbReference type="PROSITE" id="PS51416"/>
    </source>
</evidence>
<feature type="compositionally biased region" description="Low complexity" evidence="8">
    <location>
        <begin position="1530"/>
        <end position="1540"/>
    </location>
</feature>
<dbReference type="InterPro" id="IPR012919">
    <property type="entry name" value="SUN_dom"/>
</dbReference>
<evidence type="ECO:0000256" key="3">
    <source>
        <dbReference type="ARBA" id="ARBA00022679"/>
    </source>
</evidence>
<keyword evidence="11" id="KW-1185">Reference proteome</keyword>
<dbReference type="PROSITE" id="PS51416">
    <property type="entry name" value="MIB_HERC2"/>
    <property type="match status" value="1"/>
</dbReference>
<dbReference type="Proteomes" id="UP000887575">
    <property type="component" value="Unassembled WGS sequence"/>
</dbReference>
<dbReference type="GO" id="GO:0046872">
    <property type="term" value="F:metal ion binding"/>
    <property type="evidence" value="ECO:0007669"/>
    <property type="project" value="InterPro"/>
</dbReference>
<feature type="compositionally biased region" description="Polar residues" evidence="8">
    <location>
        <begin position="1735"/>
        <end position="1747"/>
    </location>
</feature>
<accession>A0AAF3FQ96</accession>
<keyword evidence="4 6" id="KW-0833">Ubl conjugation pathway</keyword>
<dbReference type="InterPro" id="IPR002110">
    <property type="entry name" value="Ankyrin_rpt"/>
</dbReference>
<dbReference type="PANTHER" id="PTHR45670:SF1">
    <property type="entry name" value="E3 UBIQUITIN-PROTEIN LIGASE HECTD1"/>
    <property type="match status" value="1"/>
</dbReference>
<comment type="similarity">
    <text evidence="2 7">Belongs to the UPL family. K-HECT subfamily.</text>
</comment>
<evidence type="ECO:0000256" key="7">
    <source>
        <dbReference type="RuleBase" id="RU369009"/>
    </source>
</evidence>
<feature type="compositionally biased region" description="Low complexity" evidence="8">
    <location>
        <begin position="1620"/>
        <end position="1630"/>
    </location>
</feature>
<dbReference type="EC" id="2.3.2.26" evidence="7"/>
<dbReference type="SUPFAM" id="SSF49785">
    <property type="entry name" value="Galactose-binding domain-like"/>
    <property type="match status" value="1"/>
</dbReference>
<dbReference type="InterPro" id="IPR016024">
    <property type="entry name" value="ARM-type_fold"/>
</dbReference>
<keyword evidence="5" id="KW-0040">ANK repeat</keyword>
<feature type="region of interest" description="Disordered" evidence="8">
    <location>
        <begin position="1600"/>
        <end position="1749"/>
    </location>
</feature>
<evidence type="ECO:0000256" key="5">
    <source>
        <dbReference type="PROSITE-ProRule" id="PRU00023"/>
    </source>
</evidence>
<dbReference type="Gene3D" id="2.30.30.40">
    <property type="entry name" value="SH3 Domains"/>
    <property type="match status" value="1"/>
</dbReference>
<dbReference type="SUPFAM" id="SSF159034">
    <property type="entry name" value="Mib/herc2 domain-like"/>
    <property type="match status" value="1"/>
</dbReference>
<dbReference type="Pfam" id="PF25579">
    <property type="entry name" value="TPR_TRIP12_N"/>
    <property type="match status" value="1"/>
</dbReference>
<dbReference type="GO" id="GO:0043161">
    <property type="term" value="P:proteasome-mediated ubiquitin-dependent protein catabolic process"/>
    <property type="evidence" value="ECO:0007669"/>
    <property type="project" value="TreeGrafter"/>
</dbReference>
<feature type="region of interest" description="Disordered" evidence="8">
    <location>
        <begin position="1472"/>
        <end position="1568"/>
    </location>
</feature>
<organism evidence="11 12">
    <name type="scientific">Mesorhabditis belari</name>
    <dbReference type="NCBI Taxonomy" id="2138241"/>
    <lineage>
        <taxon>Eukaryota</taxon>
        <taxon>Metazoa</taxon>
        <taxon>Ecdysozoa</taxon>
        <taxon>Nematoda</taxon>
        <taxon>Chromadorea</taxon>
        <taxon>Rhabditida</taxon>
        <taxon>Rhabditina</taxon>
        <taxon>Rhabditomorpha</taxon>
        <taxon>Rhabditoidea</taxon>
        <taxon>Rhabditidae</taxon>
        <taxon>Mesorhabditinae</taxon>
        <taxon>Mesorhabditis</taxon>
    </lineage>
</organism>
<dbReference type="GO" id="GO:0070534">
    <property type="term" value="P:protein K63-linked ubiquitination"/>
    <property type="evidence" value="ECO:0007669"/>
    <property type="project" value="TreeGrafter"/>
</dbReference>
<dbReference type="InterPro" id="IPR010606">
    <property type="entry name" value="Mib_Herc2"/>
</dbReference>
<dbReference type="InterPro" id="IPR037252">
    <property type="entry name" value="Mib_Herc2_sf"/>
</dbReference>
<dbReference type="Pfam" id="PF07738">
    <property type="entry name" value="Sad1_UNC"/>
    <property type="match status" value="1"/>
</dbReference>
<dbReference type="PROSITE" id="PS50297">
    <property type="entry name" value="ANK_REP_REGION"/>
    <property type="match status" value="2"/>
</dbReference>
<proteinExistence type="inferred from homology"/>
<dbReference type="InterPro" id="IPR035983">
    <property type="entry name" value="Hect_E3_ubiquitin_ligase"/>
</dbReference>
<feature type="repeat" description="ANK" evidence="5">
    <location>
        <begin position="399"/>
        <end position="431"/>
    </location>
</feature>
<protein>
    <recommendedName>
        <fullName evidence="7">E3 ubiquitin-protein ligase</fullName>
        <ecNumber evidence="7">2.3.2.26</ecNumber>
    </recommendedName>
</protein>
<feature type="active site" description="Glycyl thioester intermediate" evidence="6">
    <location>
        <position position="2566"/>
    </location>
</feature>
<dbReference type="Pfam" id="PF06701">
    <property type="entry name" value="MIB_HERC2"/>
    <property type="match status" value="1"/>
</dbReference>
<dbReference type="PROSITE" id="PS50088">
    <property type="entry name" value="ANK_REPEAT"/>
    <property type="match status" value="2"/>
</dbReference>
<evidence type="ECO:0000313" key="12">
    <source>
        <dbReference type="WBParaSite" id="MBELARI_LOCUS8855"/>
    </source>
</evidence>